<dbReference type="RefSeq" id="WP_220168744.1">
    <property type="nucleotide sequence ID" value="NZ_JAIBOA010000016.1"/>
</dbReference>
<sequence>MIDDRAAPGGTDGDDPRPRPPAGPAPARLDPGPYGPWARHTLLATDIVGFGARHRDDRIALHLRRAMYTALAEALAMTGLILADCHHEDRGDGALVVAPAAWPAALLLDPLAHHLTASLRALNALAGDAARLRLRVAVHAGLVQRDQHGLAGRALVDLFRLLEAPAFKEAIAASPADLGVAVSDEFYTETVRSGLVNRAAYSPLPVVLKEARATARVWFPPRYGPGRR</sequence>
<reference evidence="2 3" key="1">
    <citation type="submission" date="2021-07" db="EMBL/GenBank/DDBJ databases">
        <title>Actinomadura sp. PM05-2 isolated from lichen.</title>
        <authorList>
            <person name="Somphong A."/>
            <person name="Phongsopitanun W."/>
            <person name="Tanasupawat S."/>
            <person name="Peongsungnone V."/>
        </authorList>
    </citation>
    <scope>NUCLEOTIDE SEQUENCE [LARGE SCALE GENOMIC DNA]</scope>
    <source>
        <strain evidence="2 3">PM05-2</strain>
    </source>
</reference>
<evidence type="ECO:0000256" key="1">
    <source>
        <dbReference type="SAM" id="MobiDB-lite"/>
    </source>
</evidence>
<protein>
    <recommendedName>
        <fullName evidence="4">Guanylate cyclase domain-containing protein</fullName>
    </recommendedName>
</protein>
<dbReference type="Gene3D" id="3.30.70.1230">
    <property type="entry name" value="Nucleotide cyclase"/>
    <property type="match status" value="1"/>
</dbReference>
<dbReference type="EMBL" id="JAIBOA010000016">
    <property type="protein sequence ID" value="MBW8485523.1"/>
    <property type="molecule type" value="Genomic_DNA"/>
</dbReference>
<evidence type="ECO:0000313" key="3">
    <source>
        <dbReference type="Proteomes" id="UP000774570"/>
    </source>
</evidence>
<gene>
    <name evidence="2" type="ORF">K1Y72_24295</name>
</gene>
<organism evidence="2 3">
    <name type="scientific">Actinomadura parmotrematis</name>
    <dbReference type="NCBI Taxonomy" id="2864039"/>
    <lineage>
        <taxon>Bacteria</taxon>
        <taxon>Bacillati</taxon>
        <taxon>Actinomycetota</taxon>
        <taxon>Actinomycetes</taxon>
        <taxon>Streptosporangiales</taxon>
        <taxon>Thermomonosporaceae</taxon>
        <taxon>Actinomadura</taxon>
    </lineage>
</organism>
<evidence type="ECO:0000313" key="2">
    <source>
        <dbReference type="EMBL" id="MBW8485523.1"/>
    </source>
</evidence>
<dbReference type="InterPro" id="IPR029787">
    <property type="entry name" value="Nucleotide_cyclase"/>
</dbReference>
<accession>A0ABS7FYK7</accession>
<dbReference type="SUPFAM" id="SSF55073">
    <property type="entry name" value="Nucleotide cyclase"/>
    <property type="match status" value="1"/>
</dbReference>
<name>A0ABS7FYK7_9ACTN</name>
<comment type="caution">
    <text evidence="2">The sequence shown here is derived from an EMBL/GenBank/DDBJ whole genome shotgun (WGS) entry which is preliminary data.</text>
</comment>
<dbReference type="Proteomes" id="UP000774570">
    <property type="component" value="Unassembled WGS sequence"/>
</dbReference>
<proteinExistence type="predicted"/>
<feature type="region of interest" description="Disordered" evidence="1">
    <location>
        <begin position="1"/>
        <end position="31"/>
    </location>
</feature>
<keyword evidence="3" id="KW-1185">Reference proteome</keyword>
<evidence type="ECO:0008006" key="4">
    <source>
        <dbReference type="Google" id="ProtNLM"/>
    </source>
</evidence>